<protein>
    <submittedName>
        <fullName evidence="2">Uncharacterized protein</fullName>
    </submittedName>
</protein>
<dbReference type="EMBL" id="MFBT01000023">
    <property type="protein sequence ID" value="OGD99123.1"/>
    <property type="molecule type" value="Genomic_DNA"/>
</dbReference>
<evidence type="ECO:0000313" key="3">
    <source>
        <dbReference type="Proteomes" id="UP000177039"/>
    </source>
</evidence>
<proteinExistence type="predicted"/>
<dbReference type="AlphaFoldDB" id="A0A1F5H4Q0"/>
<evidence type="ECO:0000256" key="1">
    <source>
        <dbReference type="SAM" id="MobiDB-lite"/>
    </source>
</evidence>
<feature type="region of interest" description="Disordered" evidence="1">
    <location>
        <begin position="50"/>
        <end position="135"/>
    </location>
</feature>
<accession>A0A1F5H4Q0</accession>
<sequence>MFNRLKSLIPILVLALVLWSIINVVRQPNRKETSLWNKALKLVGIGASPQKEAPRSLDYVPGKLKQAPTPPPASPRGEPAGEPTPASSPSIPPNKIPPPPPPLPKLPPPGSSLGVNSRKPLSPPPLPLKTSAPIADTSVVGTLKNFFDSVVESIIGK</sequence>
<organism evidence="2 3">
    <name type="scientific">Candidatus Curtissbacteria bacterium RIFCSPLOWO2_01_FULL_42_50</name>
    <dbReference type="NCBI Taxonomy" id="1797730"/>
    <lineage>
        <taxon>Bacteria</taxon>
        <taxon>Candidatus Curtissiibacteriota</taxon>
    </lineage>
</organism>
<comment type="caution">
    <text evidence="2">The sequence shown here is derived from an EMBL/GenBank/DDBJ whole genome shotgun (WGS) entry which is preliminary data.</text>
</comment>
<gene>
    <name evidence="2" type="ORF">A3B54_02825</name>
</gene>
<feature type="compositionally biased region" description="Pro residues" evidence="1">
    <location>
        <begin position="90"/>
        <end position="110"/>
    </location>
</feature>
<evidence type="ECO:0000313" key="2">
    <source>
        <dbReference type="EMBL" id="OGD99123.1"/>
    </source>
</evidence>
<name>A0A1F5H4Q0_9BACT</name>
<reference evidence="2 3" key="1">
    <citation type="journal article" date="2016" name="Nat. Commun.">
        <title>Thousands of microbial genomes shed light on interconnected biogeochemical processes in an aquifer system.</title>
        <authorList>
            <person name="Anantharaman K."/>
            <person name="Brown C.T."/>
            <person name="Hug L.A."/>
            <person name="Sharon I."/>
            <person name="Castelle C.J."/>
            <person name="Probst A.J."/>
            <person name="Thomas B.C."/>
            <person name="Singh A."/>
            <person name="Wilkins M.J."/>
            <person name="Karaoz U."/>
            <person name="Brodie E.L."/>
            <person name="Williams K.H."/>
            <person name="Hubbard S.S."/>
            <person name="Banfield J.F."/>
        </authorList>
    </citation>
    <scope>NUCLEOTIDE SEQUENCE [LARGE SCALE GENOMIC DNA]</scope>
</reference>
<dbReference type="Proteomes" id="UP000177039">
    <property type="component" value="Unassembled WGS sequence"/>
</dbReference>